<evidence type="ECO:0000256" key="1">
    <source>
        <dbReference type="ARBA" id="ARBA00004651"/>
    </source>
</evidence>
<keyword evidence="5 7" id="KW-1133">Transmembrane helix</keyword>
<dbReference type="Pfam" id="PF00528">
    <property type="entry name" value="BPD_transp_1"/>
    <property type="match status" value="1"/>
</dbReference>
<evidence type="ECO:0000256" key="5">
    <source>
        <dbReference type="ARBA" id="ARBA00022989"/>
    </source>
</evidence>
<organism evidence="9 10">
    <name type="scientific">Agromyces salentinus</name>
    <dbReference type="NCBI Taxonomy" id="269421"/>
    <lineage>
        <taxon>Bacteria</taxon>
        <taxon>Bacillati</taxon>
        <taxon>Actinomycetota</taxon>
        <taxon>Actinomycetes</taxon>
        <taxon>Micrococcales</taxon>
        <taxon>Microbacteriaceae</taxon>
        <taxon>Agromyces</taxon>
    </lineage>
</organism>
<feature type="transmembrane region" description="Helical" evidence="7">
    <location>
        <begin position="147"/>
        <end position="166"/>
    </location>
</feature>
<keyword evidence="3" id="KW-1003">Cell membrane</keyword>
<evidence type="ECO:0000256" key="3">
    <source>
        <dbReference type="ARBA" id="ARBA00022475"/>
    </source>
</evidence>
<feature type="transmembrane region" description="Helical" evidence="7">
    <location>
        <begin position="193"/>
        <end position="218"/>
    </location>
</feature>
<keyword evidence="4 7" id="KW-0812">Transmembrane</keyword>
<feature type="transmembrane region" description="Helical" evidence="7">
    <location>
        <begin position="293"/>
        <end position="317"/>
    </location>
</feature>
<feature type="domain" description="ABC transmembrane type-1" evidence="8">
    <location>
        <begin position="108"/>
        <end position="318"/>
    </location>
</feature>
<comment type="caution">
    <text evidence="9">The sequence shown here is derived from an EMBL/GenBank/DDBJ whole genome shotgun (WGS) entry which is preliminary data.</text>
</comment>
<dbReference type="CDD" id="cd06261">
    <property type="entry name" value="TM_PBP2"/>
    <property type="match status" value="1"/>
</dbReference>
<proteinExistence type="inferred from homology"/>
<feature type="transmembrane region" description="Helical" evidence="7">
    <location>
        <begin position="49"/>
        <end position="68"/>
    </location>
</feature>
<dbReference type="PANTHER" id="PTHR43005:SF2">
    <property type="entry name" value="INTEGRAL MEMBRANE SUGAR TRANSPORT PROTEIN"/>
    <property type="match status" value="1"/>
</dbReference>
<evidence type="ECO:0000259" key="8">
    <source>
        <dbReference type="PROSITE" id="PS50928"/>
    </source>
</evidence>
<accession>A0ABN2MGP6</accession>
<evidence type="ECO:0000256" key="7">
    <source>
        <dbReference type="RuleBase" id="RU363032"/>
    </source>
</evidence>
<dbReference type="InterPro" id="IPR035906">
    <property type="entry name" value="MetI-like_sf"/>
</dbReference>
<comment type="similarity">
    <text evidence="7">Belongs to the binding-protein-dependent transport system permease family.</text>
</comment>
<name>A0ABN2MGP6_9MICO</name>
<evidence type="ECO:0000313" key="10">
    <source>
        <dbReference type="Proteomes" id="UP001501746"/>
    </source>
</evidence>
<evidence type="ECO:0000313" key="9">
    <source>
        <dbReference type="EMBL" id="GAA1824536.1"/>
    </source>
</evidence>
<protein>
    <submittedName>
        <fullName evidence="9">Sugar ABC transporter permease</fullName>
    </submittedName>
</protein>
<keyword evidence="6 7" id="KW-0472">Membrane</keyword>
<dbReference type="Proteomes" id="UP001501746">
    <property type="component" value="Unassembled WGS sequence"/>
</dbReference>
<gene>
    <name evidence="9" type="ORF">GCM10009750_04180</name>
</gene>
<dbReference type="PROSITE" id="PS50928">
    <property type="entry name" value="ABC_TM1"/>
    <property type="match status" value="1"/>
</dbReference>
<dbReference type="InterPro" id="IPR000515">
    <property type="entry name" value="MetI-like"/>
</dbReference>
<dbReference type="EMBL" id="BAAANK010000001">
    <property type="protein sequence ID" value="GAA1824536.1"/>
    <property type="molecule type" value="Genomic_DNA"/>
</dbReference>
<feature type="transmembrane region" description="Helical" evidence="7">
    <location>
        <begin position="251"/>
        <end position="273"/>
    </location>
</feature>
<sequence length="330" mass="36735">MTTTKSNPLGSGAPSAAFARLRGIRDPDAPDGGGPPSRRRMKLRSVNRLTPWLYSAAALILLITFTYIPVANMIGYSFTDWDGLSRERDLVGLDNYVKVFTDPRYWQVFLVSMYYFVASFAQIAIALYFATVLSFKTRFRNFFKGVLFFPYLLNGVAVGFVFLYLFQPGGTLDLVLGFFGVQDTPLWLGDPDIANFSLASTSVWRFTGLTFVLFLGAIQSIPGELYEAAEIDGANRWQQFRFIIAPGIKRIISLSFILAISGSLSVFEIPFVMTNGANGTSTFVIQTVQTAFYFQRVGLASAMAVVLLLIVLVITWIQRRMVPDEDVTLS</sequence>
<dbReference type="SUPFAM" id="SSF161098">
    <property type="entry name" value="MetI-like"/>
    <property type="match status" value="1"/>
</dbReference>
<evidence type="ECO:0000256" key="2">
    <source>
        <dbReference type="ARBA" id="ARBA00022448"/>
    </source>
</evidence>
<evidence type="ECO:0000256" key="6">
    <source>
        <dbReference type="ARBA" id="ARBA00023136"/>
    </source>
</evidence>
<dbReference type="PANTHER" id="PTHR43005">
    <property type="entry name" value="BLR7065 PROTEIN"/>
    <property type="match status" value="1"/>
</dbReference>
<evidence type="ECO:0000256" key="4">
    <source>
        <dbReference type="ARBA" id="ARBA00022692"/>
    </source>
</evidence>
<keyword evidence="10" id="KW-1185">Reference proteome</keyword>
<feature type="transmembrane region" description="Helical" evidence="7">
    <location>
        <begin position="113"/>
        <end position="135"/>
    </location>
</feature>
<comment type="subcellular location">
    <subcellularLocation>
        <location evidence="1 7">Cell membrane</location>
        <topology evidence="1 7">Multi-pass membrane protein</topology>
    </subcellularLocation>
</comment>
<keyword evidence="2 7" id="KW-0813">Transport</keyword>
<reference evidence="9 10" key="1">
    <citation type="journal article" date="2019" name="Int. J. Syst. Evol. Microbiol.">
        <title>The Global Catalogue of Microorganisms (GCM) 10K type strain sequencing project: providing services to taxonomists for standard genome sequencing and annotation.</title>
        <authorList>
            <consortium name="The Broad Institute Genomics Platform"/>
            <consortium name="The Broad Institute Genome Sequencing Center for Infectious Disease"/>
            <person name="Wu L."/>
            <person name="Ma J."/>
        </authorList>
    </citation>
    <scope>NUCLEOTIDE SEQUENCE [LARGE SCALE GENOMIC DNA]</scope>
    <source>
        <strain evidence="9 10">JCM 14323</strain>
    </source>
</reference>
<dbReference type="Gene3D" id="1.10.3720.10">
    <property type="entry name" value="MetI-like"/>
    <property type="match status" value="1"/>
</dbReference>